<feature type="transmembrane region" description="Helical" evidence="11">
    <location>
        <begin position="243"/>
        <end position="261"/>
    </location>
</feature>
<dbReference type="GO" id="GO:0005886">
    <property type="term" value="C:plasma membrane"/>
    <property type="evidence" value="ECO:0007669"/>
    <property type="project" value="UniProtKB-SubCell"/>
</dbReference>
<keyword evidence="5 11" id="KW-1133">Transmembrane helix</keyword>
<dbReference type="Ensembl" id="ENSVKKT00000016757.1">
    <property type="protein sequence ID" value="ENSVKKP00000016360.1"/>
    <property type="gene ID" value="ENSVKKG00000011163.1"/>
</dbReference>
<evidence type="ECO:0000259" key="12">
    <source>
        <dbReference type="PROSITE" id="PS50262"/>
    </source>
</evidence>
<evidence type="ECO:0000313" key="14">
    <source>
        <dbReference type="Proteomes" id="UP000694545"/>
    </source>
</evidence>
<dbReference type="PANTHER" id="PTHR26452">
    <property type="entry name" value="OLFACTORY RECEPTOR"/>
    <property type="match status" value="1"/>
</dbReference>
<evidence type="ECO:0000256" key="9">
    <source>
        <dbReference type="ARBA" id="ARBA00023224"/>
    </source>
</evidence>
<evidence type="ECO:0000313" key="13">
    <source>
        <dbReference type="Ensembl" id="ENSVKKP00000016360.1"/>
    </source>
</evidence>
<dbReference type="SUPFAM" id="SSF81321">
    <property type="entry name" value="Family A G protein-coupled receptor-like"/>
    <property type="match status" value="1"/>
</dbReference>
<reference evidence="13" key="2">
    <citation type="submission" date="2025-09" db="UniProtKB">
        <authorList>
            <consortium name="Ensembl"/>
        </authorList>
    </citation>
    <scope>IDENTIFICATION</scope>
</reference>
<dbReference type="InterPro" id="IPR017452">
    <property type="entry name" value="GPCR_Rhodpsn_7TM"/>
</dbReference>
<evidence type="ECO:0000256" key="6">
    <source>
        <dbReference type="ARBA" id="ARBA00023040"/>
    </source>
</evidence>
<keyword evidence="4 11" id="KW-0552">Olfaction</keyword>
<name>A0A8D2Q304_VARKO</name>
<dbReference type="Pfam" id="PF13853">
    <property type="entry name" value="7tm_4"/>
    <property type="match status" value="1"/>
</dbReference>
<dbReference type="GO" id="GO:0004984">
    <property type="term" value="F:olfactory receptor activity"/>
    <property type="evidence" value="ECO:0007669"/>
    <property type="project" value="InterPro"/>
</dbReference>
<feature type="domain" description="G-protein coupled receptors family 1 profile" evidence="12">
    <location>
        <begin position="42"/>
        <end position="291"/>
    </location>
</feature>
<protein>
    <recommendedName>
        <fullName evidence="11">Olfactory receptor</fullName>
    </recommendedName>
</protein>
<keyword evidence="7 11" id="KW-0472">Membrane</keyword>
<evidence type="ECO:0000256" key="2">
    <source>
        <dbReference type="ARBA" id="ARBA00022475"/>
    </source>
</evidence>
<keyword evidence="14" id="KW-1185">Reference proteome</keyword>
<dbReference type="PROSITE" id="PS50262">
    <property type="entry name" value="G_PROTEIN_RECEP_F1_2"/>
    <property type="match status" value="1"/>
</dbReference>
<dbReference type="PRINTS" id="PR00237">
    <property type="entry name" value="GPCRRHODOPSN"/>
</dbReference>
<evidence type="ECO:0000256" key="5">
    <source>
        <dbReference type="ARBA" id="ARBA00022989"/>
    </source>
</evidence>
<proteinExistence type="inferred from homology"/>
<feature type="transmembrane region" description="Helical" evidence="11">
    <location>
        <begin position="141"/>
        <end position="165"/>
    </location>
</feature>
<feature type="transmembrane region" description="Helical" evidence="11">
    <location>
        <begin position="26"/>
        <end position="49"/>
    </location>
</feature>
<dbReference type="InterPro" id="IPR000725">
    <property type="entry name" value="Olfact_rcpt"/>
</dbReference>
<dbReference type="GO" id="GO:0004930">
    <property type="term" value="F:G protein-coupled receptor activity"/>
    <property type="evidence" value="ECO:0007669"/>
    <property type="project" value="UniProtKB-KW"/>
</dbReference>
<keyword evidence="2 11" id="KW-1003">Cell membrane</keyword>
<keyword evidence="11" id="KW-0716">Sensory transduction</keyword>
<keyword evidence="9 10" id="KW-0807">Transducer</keyword>
<keyword evidence="3 10" id="KW-0812">Transmembrane</keyword>
<dbReference type="FunFam" id="1.20.1070.10:FF:000015">
    <property type="entry name" value="Olfactory receptor"/>
    <property type="match status" value="1"/>
</dbReference>
<evidence type="ECO:0000256" key="10">
    <source>
        <dbReference type="RuleBase" id="RU000688"/>
    </source>
</evidence>
<evidence type="ECO:0000256" key="7">
    <source>
        <dbReference type="ARBA" id="ARBA00023136"/>
    </source>
</evidence>
<dbReference type="Proteomes" id="UP000694545">
    <property type="component" value="Unplaced"/>
</dbReference>
<dbReference type="OMA" id="TISWEEC"/>
<comment type="subcellular location">
    <subcellularLocation>
        <location evidence="1 11">Cell membrane</location>
        <topology evidence="1 11">Multi-pass membrane protein</topology>
    </subcellularLocation>
</comment>
<keyword evidence="6 10" id="KW-0297">G-protein coupled receptor</keyword>
<dbReference type="PRINTS" id="PR00245">
    <property type="entry name" value="OLFACTORYR"/>
</dbReference>
<evidence type="ECO:0000256" key="8">
    <source>
        <dbReference type="ARBA" id="ARBA00023170"/>
    </source>
</evidence>
<reference evidence="13" key="1">
    <citation type="submission" date="2025-08" db="UniProtKB">
        <authorList>
            <consortium name="Ensembl"/>
        </authorList>
    </citation>
    <scope>IDENTIFICATION</scope>
</reference>
<dbReference type="PROSITE" id="PS00237">
    <property type="entry name" value="G_PROTEIN_RECEP_F1_1"/>
    <property type="match status" value="1"/>
</dbReference>
<evidence type="ECO:0000256" key="1">
    <source>
        <dbReference type="ARBA" id="ARBA00004651"/>
    </source>
</evidence>
<gene>
    <name evidence="13" type="primary">LOC123020183</name>
</gene>
<keyword evidence="8 10" id="KW-0675">Receptor</keyword>
<dbReference type="InterPro" id="IPR000276">
    <property type="entry name" value="GPCR_Rhodpsn"/>
</dbReference>
<sequence>MSEMGNQTVITEFILLGLSSDPFLQLFLFFVFLIFFIVTLLGNATILLVTRTGPTLQTPMFFFLSHLAFADICYSTVTVPKMLGNLITKQNTISWEECIAQVFFFIQTSCAEAFILTAMAYDRYVAICDPLHYATVMKKEICKHLVTGAWAISFLIALVNVLSLLNLHFCRNNTINHFSCELPSLLVLSCTQTLTNYIVLLISVLAFGFSSFLLTLISYIYIISTILKIQSREGRSKAFSTCSSHLIVVGLFYIAAFFRYVKPSSVSLIDLDKVVSIQYSILTPMLNPIIYSLKNKDIKAVLAKLFEKNNFLKLILWESAEQNKL</sequence>
<dbReference type="InterPro" id="IPR050516">
    <property type="entry name" value="Olfactory_GPCR"/>
</dbReference>
<dbReference type="CDD" id="cd15229">
    <property type="entry name" value="7tmA_OR8S1-like"/>
    <property type="match status" value="1"/>
</dbReference>
<comment type="similarity">
    <text evidence="10">Belongs to the G-protein coupled receptor 1 family.</text>
</comment>
<evidence type="ECO:0000256" key="4">
    <source>
        <dbReference type="ARBA" id="ARBA00022725"/>
    </source>
</evidence>
<feature type="transmembrane region" description="Helical" evidence="11">
    <location>
        <begin position="61"/>
        <end position="79"/>
    </location>
</feature>
<feature type="transmembrane region" description="Helical" evidence="11">
    <location>
        <begin position="99"/>
        <end position="121"/>
    </location>
</feature>
<dbReference type="Gene3D" id="1.20.1070.10">
    <property type="entry name" value="Rhodopsin 7-helix transmembrane proteins"/>
    <property type="match status" value="1"/>
</dbReference>
<evidence type="ECO:0000256" key="11">
    <source>
        <dbReference type="RuleBase" id="RU363047"/>
    </source>
</evidence>
<evidence type="ECO:0000256" key="3">
    <source>
        <dbReference type="ARBA" id="ARBA00022692"/>
    </source>
</evidence>
<feature type="transmembrane region" description="Helical" evidence="11">
    <location>
        <begin position="197"/>
        <end position="222"/>
    </location>
</feature>
<accession>A0A8D2Q304</accession>
<dbReference type="AlphaFoldDB" id="A0A8D2Q304"/>
<organism evidence="13 14">
    <name type="scientific">Varanus komodoensis</name>
    <name type="common">Komodo dragon</name>
    <dbReference type="NCBI Taxonomy" id="61221"/>
    <lineage>
        <taxon>Eukaryota</taxon>
        <taxon>Metazoa</taxon>
        <taxon>Chordata</taxon>
        <taxon>Craniata</taxon>
        <taxon>Vertebrata</taxon>
        <taxon>Euteleostomi</taxon>
        <taxon>Lepidosauria</taxon>
        <taxon>Squamata</taxon>
        <taxon>Bifurcata</taxon>
        <taxon>Unidentata</taxon>
        <taxon>Episquamata</taxon>
        <taxon>Toxicofera</taxon>
        <taxon>Anguimorpha</taxon>
        <taxon>Paleoanguimorpha</taxon>
        <taxon>Varanoidea</taxon>
        <taxon>Varanidae</taxon>
        <taxon>Varanus</taxon>
    </lineage>
</organism>